<proteinExistence type="predicted"/>
<name>B9BJM0_9BURK</name>
<gene>
    <name evidence="2" type="ORF">BURMUCGD2_5276</name>
</gene>
<evidence type="ECO:0000256" key="1">
    <source>
        <dbReference type="SAM" id="MobiDB-lite"/>
    </source>
</evidence>
<accession>B9BJM0</accession>
<reference evidence="2 3" key="1">
    <citation type="journal article" date="2012" name="J. Bacteriol.">
        <title>Draft Genome Sequence Determination for Cystic Fibrosis and Chronic Granulomatous Disease Burkholderia multivorans Isolates.</title>
        <authorList>
            <person name="Varga J.J."/>
            <person name="Losada L."/>
            <person name="Zelazny A.M."/>
            <person name="Brinkac L."/>
            <person name="Harkins D."/>
            <person name="Radune D."/>
            <person name="Hostetler J."/>
            <person name="Sampaio E.P."/>
            <person name="Ronning C.M."/>
            <person name="Nierman W.C."/>
            <person name="Greenberg D.E."/>
            <person name="Holland S.M."/>
            <person name="Goldberg J.B."/>
        </authorList>
    </citation>
    <scope>NUCLEOTIDE SEQUENCE [LARGE SCALE GENOMIC DNA]</scope>
    <source>
        <strain evidence="2 3">CGD2</strain>
    </source>
</reference>
<comment type="caution">
    <text evidence="2">The sequence shown here is derived from an EMBL/GenBank/DDBJ whole genome shotgun (WGS) entry which is preliminary data.</text>
</comment>
<organism evidence="2 3">
    <name type="scientific">Burkholderia multivorans CGD2</name>
    <dbReference type="NCBI Taxonomy" id="513052"/>
    <lineage>
        <taxon>Bacteria</taxon>
        <taxon>Pseudomonadati</taxon>
        <taxon>Pseudomonadota</taxon>
        <taxon>Betaproteobacteria</taxon>
        <taxon>Burkholderiales</taxon>
        <taxon>Burkholderiaceae</taxon>
        <taxon>Burkholderia</taxon>
        <taxon>Burkholderia cepacia complex</taxon>
    </lineage>
</organism>
<feature type="region of interest" description="Disordered" evidence="1">
    <location>
        <begin position="1"/>
        <end position="23"/>
    </location>
</feature>
<dbReference type="EMBL" id="ACFC01000001">
    <property type="protein sequence ID" value="EEE09903.1"/>
    <property type="molecule type" value="Genomic_DNA"/>
</dbReference>
<dbReference type="Proteomes" id="UP000004535">
    <property type="component" value="Unassembled WGS sequence"/>
</dbReference>
<evidence type="ECO:0000313" key="2">
    <source>
        <dbReference type="EMBL" id="EEE09903.1"/>
    </source>
</evidence>
<protein>
    <submittedName>
        <fullName evidence="2">Uncharacterized protein</fullName>
    </submittedName>
</protein>
<evidence type="ECO:0000313" key="3">
    <source>
        <dbReference type="Proteomes" id="UP000004535"/>
    </source>
</evidence>
<dbReference type="AlphaFoldDB" id="B9BJM0"/>
<sequence length="47" mass="5271">MPRIAPDTESPIATLLSPGSPGRRCLHRQLRPCYDSVTRFSDMTLRA</sequence>